<protein>
    <submittedName>
        <fullName evidence="3">Uncharacterized protein</fullName>
    </submittedName>
</protein>
<reference evidence="3 4" key="1">
    <citation type="submission" date="2024-08" db="EMBL/GenBank/DDBJ databases">
        <title>Genome mining of Saccharopolyspora cebuensis PGLac3 from Nigerian medicinal plant.</title>
        <authorList>
            <person name="Ezeobiora C.E."/>
            <person name="Igbokwe N.H."/>
            <person name="Amin D.H."/>
            <person name="Mendie U.E."/>
        </authorList>
    </citation>
    <scope>NUCLEOTIDE SEQUENCE [LARGE SCALE GENOMIC DNA]</scope>
    <source>
        <strain evidence="3 4">PGLac3</strain>
    </source>
</reference>
<comment type="caution">
    <text evidence="3">The sequence shown here is derived from an EMBL/GenBank/DDBJ whole genome shotgun (WGS) entry which is preliminary data.</text>
</comment>
<feature type="transmembrane region" description="Helical" evidence="2">
    <location>
        <begin position="6"/>
        <end position="27"/>
    </location>
</feature>
<dbReference type="Proteomes" id="UP001564626">
    <property type="component" value="Unassembled WGS sequence"/>
</dbReference>
<gene>
    <name evidence="3" type="ORF">AB8O55_12225</name>
</gene>
<keyword evidence="4" id="KW-1185">Reference proteome</keyword>
<keyword evidence="2" id="KW-0472">Membrane</keyword>
<evidence type="ECO:0000313" key="3">
    <source>
        <dbReference type="EMBL" id="MEY8040161.1"/>
    </source>
</evidence>
<evidence type="ECO:0000313" key="4">
    <source>
        <dbReference type="Proteomes" id="UP001564626"/>
    </source>
</evidence>
<accession>A0ABV4CGL1</accession>
<feature type="region of interest" description="Disordered" evidence="1">
    <location>
        <begin position="60"/>
        <end position="86"/>
    </location>
</feature>
<sequence length="86" mass="9280">MSVLQTVLALAVVPVAVYAVVTLIVLWPKLARPRRRRGDGWDFAPVFWVADPARVNAAGPVTDVESELGPDEQQPSTARGGARGTW</sequence>
<keyword evidence="2" id="KW-1133">Transmembrane helix</keyword>
<dbReference type="EMBL" id="JBGEHV010000018">
    <property type="protein sequence ID" value="MEY8040161.1"/>
    <property type="molecule type" value="Genomic_DNA"/>
</dbReference>
<keyword evidence="2" id="KW-0812">Transmembrane</keyword>
<proteinExistence type="predicted"/>
<dbReference type="RefSeq" id="WP_345364515.1">
    <property type="nucleotide sequence ID" value="NZ_BAABII010000012.1"/>
</dbReference>
<evidence type="ECO:0000256" key="1">
    <source>
        <dbReference type="SAM" id="MobiDB-lite"/>
    </source>
</evidence>
<evidence type="ECO:0000256" key="2">
    <source>
        <dbReference type="SAM" id="Phobius"/>
    </source>
</evidence>
<organism evidence="3 4">
    <name type="scientific">Saccharopolyspora cebuensis</name>
    <dbReference type="NCBI Taxonomy" id="418759"/>
    <lineage>
        <taxon>Bacteria</taxon>
        <taxon>Bacillati</taxon>
        <taxon>Actinomycetota</taxon>
        <taxon>Actinomycetes</taxon>
        <taxon>Pseudonocardiales</taxon>
        <taxon>Pseudonocardiaceae</taxon>
        <taxon>Saccharopolyspora</taxon>
    </lineage>
</organism>
<name>A0ABV4CGL1_9PSEU</name>